<protein>
    <submittedName>
        <fullName evidence="2">Uncharacterized protein</fullName>
    </submittedName>
</protein>
<dbReference type="AlphaFoldDB" id="A0A9Q1CUI2"/>
<reference evidence="2" key="1">
    <citation type="submission" date="2021-10" db="EMBL/GenBank/DDBJ databases">
        <title>Tropical sea cucumber genome reveals ecological adaptation and Cuvierian tubules defense mechanism.</title>
        <authorList>
            <person name="Chen T."/>
        </authorList>
    </citation>
    <scope>NUCLEOTIDE SEQUENCE</scope>
    <source>
        <strain evidence="2">Nanhai2018</strain>
        <tissue evidence="2">Muscle</tissue>
    </source>
</reference>
<dbReference type="OrthoDB" id="2525164at2759"/>
<keyword evidence="3" id="KW-1185">Reference proteome</keyword>
<dbReference type="Proteomes" id="UP001152320">
    <property type="component" value="Chromosome 1"/>
</dbReference>
<dbReference type="Gene3D" id="2.60.40.10">
    <property type="entry name" value="Immunoglobulins"/>
    <property type="match status" value="1"/>
</dbReference>
<proteinExistence type="predicted"/>
<sequence length="566" mass="64427">MFVPCNKLFFFLTVENVQEEEIHYTSTEFDIKETPDGSILRVHHMSEESKQQSTTCTAFGEGLRHASVGKEAIFTIKIINTSVLQYPTGIVYSALAVGENHIFVANPLPYCPENDEISFSYTPTMAGEYDFYIEQMNERTTDQLQIPGSPFRLVVRGTKVNREAQRTFTDSLPSCQTIPQNNLTWVEGSWVIRKLVGSKHGVLRSGWVFQPKICSFDIFTEEELALAVTLSEPTSITILGSSIERGIFLSLVDLILNHKEKVHFNESYFDKCWGYAQLQVGNLHIVYQDYRIEPASSDHLQSENNFTVTCHNEKKVSQGYNFFDDALGFMQEFLFKDRLWPDVIMVCLKDSRQLKSLFEKIPPSWKGVIYPTTSFKIKTNLFYTASGVRDYRNRAQKFPSIDKRVQIVDAFALSTGMRHGSGSSPLIVKSNHFHRWCNELDGSMKVCGDATEMVAQLLLGKVIAPNGKDVWLKSIREEGRDVVRNMTLREIMVCHDCPKSLLPFHIKRIPDLKCYKTRQGLRPAEEKNFRVWDGTLCPNECLKTKPVGQAQTESGPVDVRECTVSV</sequence>
<dbReference type="InterPro" id="IPR014756">
    <property type="entry name" value="Ig_E-set"/>
</dbReference>
<dbReference type="PROSITE" id="PS50194">
    <property type="entry name" value="FILAMIN_REPEAT"/>
    <property type="match status" value="1"/>
</dbReference>
<dbReference type="InterPro" id="IPR017868">
    <property type="entry name" value="Filamin/ABP280_repeat-like"/>
</dbReference>
<dbReference type="InterPro" id="IPR013783">
    <property type="entry name" value="Ig-like_fold"/>
</dbReference>
<feature type="repeat" description="Filamin" evidence="1">
    <location>
        <begin position="48"/>
        <end position="155"/>
    </location>
</feature>
<dbReference type="SUPFAM" id="SSF81296">
    <property type="entry name" value="E set domains"/>
    <property type="match status" value="1"/>
</dbReference>
<dbReference type="EMBL" id="JAIZAY010000001">
    <property type="protein sequence ID" value="KAJ8051144.1"/>
    <property type="molecule type" value="Genomic_DNA"/>
</dbReference>
<comment type="caution">
    <text evidence="2">The sequence shown here is derived from an EMBL/GenBank/DDBJ whole genome shotgun (WGS) entry which is preliminary data.</text>
</comment>
<organism evidence="2 3">
    <name type="scientific">Holothuria leucospilota</name>
    <name type="common">Black long sea cucumber</name>
    <name type="synonym">Mertensiothuria leucospilota</name>
    <dbReference type="NCBI Taxonomy" id="206669"/>
    <lineage>
        <taxon>Eukaryota</taxon>
        <taxon>Metazoa</taxon>
        <taxon>Echinodermata</taxon>
        <taxon>Eleutherozoa</taxon>
        <taxon>Echinozoa</taxon>
        <taxon>Holothuroidea</taxon>
        <taxon>Aspidochirotacea</taxon>
        <taxon>Aspidochirotida</taxon>
        <taxon>Holothuriidae</taxon>
        <taxon>Holothuria</taxon>
    </lineage>
</organism>
<name>A0A9Q1CUI2_HOLLE</name>
<evidence type="ECO:0000313" key="2">
    <source>
        <dbReference type="EMBL" id="KAJ8051144.1"/>
    </source>
</evidence>
<evidence type="ECO:0000256" key="1">
    <source>
        <dbReference type="PROSITE-ProRule" id="PRU00087"/>
    </source>
</evidence>
<evidence type="ECO:0000313" key="3">
    <source>
        <dbReference type="Proteomes" id="UP001152320"/>
    </source>
</evidence>
<gene>
    <name evidence="2" type="ORF">HOLleu_04602</name>
</gene>
<accession>A0A9Q1CUI2</accession>